<accession>A0AAU2A2D8</accession>
<feature type="domain" description="HTH luxR-type" evidence="6">
    <location>
        <begin position="152"/>
        <end position="217"/>
    </location>
</feature>
<dbReference type="InterPro" id="IPR058245">
    <property type="entry name" value="NreC/VraR/RcsB-like_REC"/>
</dbReference>
<evidence type="ECO:0000256" key="5">
    <source>
        <dbReference type="PROSITE-ProRule" id="PRU00169"/>
    </source>
</evidence>
<dbReference type="PROSITE" id="PS50043">
    <property type="entry name" value="HTH_LUXR_2"/>
    <property type="match status" value="1"/>
</dbReference>
<dbReference type="CDD" id="cd06170">
    <property type="entry name" value="LuxR_C_like"/>
    <property type="match status" value="1"/>
</dbReference>
<dbReference type="InterPro" id="IPR000792">
    <property type="entry name" value="Tscrpt_reg_LuxR_C"/>
</dbReference>
<dbReference type="GO" id="GO:0003677">
    <property type="term" value="F:DNA binding"/>
    <property type="evidence" value="ECO:0007669"/>
    <property type="project" value="UniProtKB-KW"/>
</dbReference>
<proteinExistence type="predicted"/>
<dbReference type="InterPro" id="IPR011006">
    <property type="entry name" value="CheY-like_superfamily"/>
</dbReference>
<dbReference type="SUPFAM" id="SSF52172">
    <property type="entry name" value="CheY-like"/>
    <property type="match status" value="1"/>
</dbReference>
<keyword evidence="4" id="KW-0804">Transcription</keyword>
<dbReference type="GO" id="GO:0000160">
    <property type="term" value="P:phosphorelay signal transduction system"/>
    <property type="evidence" value="ECO:0007669"/>
    <property type="project" value="InterPro"/>
</dbReference>
<evidence type="ECO:0000256" key="3">
    <source>
        <dbReference type="ARBA" id="ARBA00023125"/>
    </source>
</evidence>
<dbReference type="InterPro" id="IPR039420">
    <property type="entry name" value="WalR-like"/>
</dbReference>
<dbReference type="PROSITE" id="PS00622">
    <property type="entry name" value="HTH_LUXR_1"/>
    <property type="match status" value="1"/>
</dbReference>
<keyword evidence="1 5" id="KW-0597">Phosphoprotein</keyword>
<keyword evidence="2" id="KW-0805">Transcription regulation</keyword>
<dbReference type="PRINTS" id="PR00038">
    <property type="entry name" value="HTHLUXR"/>
</dbReference>
<dbReference type="SMART" id="SM00421">
    <property type="entry name" value="HTH_LUXR"/>
    <property type="match status" value="1"/>
</dbReference>
<dbReference type="Gene3D" id="3.40.50.2300">
    <property type="match status" value="1"/>
</dbReference>
<dbReference type="PROSITE" id="PS50110">
    <property type="entry name" value="RESPONSE_REGULATORY"/>
    <property type="match status" value="1"/>
</dbReference>
<gene>
    <name evidence="8" type="ORF">OHA22_22085</name>
</gene>
<evidence type="ECO:0000259" key="7">
    <source>
        <dbReference type="PROSITE" id="PS50110"/>
    </source>
</evidence>
<feature type="domain" description="Response regulatory" evidence="7">
    <location>
        <begin position="4"/>
        <end position="122"/>
    </location>
</feature>
<evidence type="ECO:0000259" key="6">
    <source>
        <dbReference type="PROSITE" id="PS50043"/>
    </source>
</evidence>
<dbReference type="AlphaFoldDB" id="A0AAU2A2D8"/>
<dbReference type="PANTHER" id="PTHR43214">
    <property type="entry name" value="TWO-COMPONENT RESPONSE REGULATOR"/>
    <property type="match status" value="1"/>
</dbReference>
<reference evidence="8" key="1">
    <citation type="submission" date="2022-10" db="EMBL/GenBank/DDBJ databases">
        <title>The complete genomes of actinobacterial strains from the NBC collection.</title>
        <authorList>
            <person name="Joergensen T.S."/>
            <person name="Alvarez Arevalo M."/>
            <person name="Sterndorff E.B."/>
            <person name="Faurdal D."/>
            <person name="Vuksanovic O."/>
            <person name="Mourched A.-S."/>
            <person name="Charusanti P."/>
            <person name="Shaw S."/>
            <person name="Blin K."/>
            <person name="Weber T."/>
        </authorList>
    </citation>
    <scope>NUCLEOTIDE SEQUENCE</scope>
    <source>
        <strain evidence="8">NBC_00093</strain>
    </source>
</reference>
<keyword evidence="3" id="KW-0238">DNA-binding</keyword>
<dbReference type="CDD" id="cd17535">
    <property type="entry name" value="REC_NarL-like"/>
    <property type="match status" value="1"/>
</dbReference>
<protein>
    <submittedName>
        <fullName evidence="8">Response regulator transcription factor</fullName>
    </submittedName>
</protein>
<evidence type="ECO:0000256" key="1">
    <source>
        <dbReference type="ARBA" id="ARBA00022553"/>
    </source>
</evidence>
<evidence type="ECO:0000313" key="8">
    <source>
        <dbReference type="EMBL" id="WTT18040.1"/>
    </source>
</evidence>
<dbReference type="EMBL" id="CP108222">
    <property type="protein sequence ID" value="WTT18040.1"/>
    <property type="molecule type" value="Genomic_DNA"/>
</dbReference>
<organism evidence="8">
    <name type="scientific">Streptomyces sp. NBC_00093</name>
    <dbReference type="NCBI Taxonomy" id="2975649"/>
    <lineage>
        <taxon>Bacteria</taxon>
        <taxon>Bacillati</taxon>
        <taxon>Actinomycetota</taxon>
        <taxon>Actinomycetes</taxon>
        <taxon>Kitasatosporales</taxon>
        <taxon>Streptomycetaceae</taxon>
        <taxon>Streptomyces</taxon>
    </lineage>
</organism>
<dbReference type="Pfam" id="PF00072">
    <property type="entry name" value="Response_reg"/>
    <property type="match status" value="1"/>
</dbReference>
<dbReference type="InterPro" id="IPR001789">
    <property type="entry name" value="Sig_transdc_resp-reg_receiver"/>
</dbReference>
<feature type="modified residue" description="4-aspartylphosphate" evidence="5">
    <location>
        <position position="55"/>
    </location>
</feature>
<dbReference type="PANTHER" id="PTHR43214:SF24">
    <property type="entry name" value="TRANSCRIPTIONAL REGULATORY PROTEIN NARL-RELATED"/>
    <property type="match status" value="1"/>
</dbReference>
<evidence type="ECO:0000256" key="2">
    <source>
        <dbReference type="ARBA" id="ARBA00023015"/>
    </source>
</evidence>
<evidence type="ECO:0000256" key="4">
    <source>
        <dbReference type="ARBA" id="ARBA00023163"/>
    </source>
</evidence>
<name>A0AAU2A2D8_9ACTN</name>
<dbReference type="SMART" id="SM00448">
    <property type="entry name" value="REC"/>
    <property type="match status" value="1"/>
</dbReference>
<dbReference type="Pfam" id="PF00196">
    <property type="entry name" value="GerE"/>
    <property type="match status" value="1"/>
</dbReference>
<dbReference type="GO" id="GO:0006355">
    <property type="term" value="P:regulation of DNA-templated transcription"/>
    <property type="evidence" value="ECO:0007669"/>
    <property type="project" value="InterPro"/>
</dbReference>
<sequence length="226" mass="24100">MTIRVLLADDQALLRETFRILVDSRPDMEVVGEAADGDEAIALTRTHHPDIVVMDIRMPGTDGLAATSTICADPALSGTRVLILTTFETEEHVARALHAGASGFLGKDVGAEGLVAGIRTIAAGDALLSPQATRNLITRFLTAPQPGTHPAAQKSLADLTDREREVMALAADGLTNADIAGQLYISPLTVRTHIHHAMAKLHARDRAQLVVIAYQTGLVHPNPPRH</sequence>